<protein>
    <submittedName>
        <fullName evidence="1">Uncharacterized protein</fullName>
    </submittedName>
</protein>
<dbReference type="Proteomes" id="UP001207468">
    <property type="component" value="Unassembled WGS sequence"/>
</dbReference>
<organism evidence="1 2">
    <name type="scientific">Russula earlei</name>
    <dbReference type="NCBI Taxonomy" id="71964"/>
    <lineage>
        <taxon>Eukaryota</taxon>
        <taxon>Fungi</taxon>
        <taxon>Dikarya</taxon>
        <taxon>Basidiomycota</taxon>
        <taxon>Agaricomycotina</taxon>
        <taxon>Agaricomycetes</taxon>
        <taxon>Russulales</taxon>
        <taxon>Russulaceae</taxon>
        <taxon>Russula</taxon>
    </lineage>
</organism>
<evidence type="ECO:0000313" key="1">
    <source>
        <dbReference type="EMBL" id="KAI9462032.1"/>
    </source>
</evidence>
<gene>
    <name evidence="1" type="ORF">F5148DRAFT_1016300</name>
</gene>
<accession>A0ACC0U3W3</accession>
<keyword evidence="2" id="KW-1185">Reference proteome</keyword>
<reference evidence="1" key="1">
    <citation type="submission" date="2021-03" db="EMBL/GenBank/DDBJ databases">
        <title>Evolutionary priming and transition to the ectomycorrhizal habit in an iconic lineage of mushroom-forming fungi: is preadaptation a requirement?</title>
        <authorList>
            <consortium name="DOE Joint Genome Institute"/>
            <person name="Looney B.P."/>
            <person name="Miyauchi S."/>
            <person name="Morin E."/>
            <person name="Drula E."/>
            <person name="Courty P.E."/>
            <person name="Chicoki N."/>
            <person name="Fauchery L."/>
            <person name="Kohler A."/>
            <person name="Kuo A."/>
            <person name="LaButti K."/>
            <person name="Pangilinan J."/>
            <person name="Lipzen A."/>
            <person name="Riley R."/>
            <person name="Andreopoulos W."/>
            <person name="He G."/>
            <person name="Johnson J."/>
            <person name="Barry K.W."/>
            <person name="Grigoriev I.V."/>
            <person name="Nagy L."/>
            <person name="Hibbett D."/>
            <person name="Henrissat B."/>
            <person name="Matheny P.B."/>
            <person name="Labbe J."/>
            <person name="Martin A.F."/>
        </authorList>
    </citation>
    <scope>NUCLEOTIDE SEQUENCE</scope>
    <source>
        <strain evidence="1">BPL698</strain>
    </source>
</reference>
<comment type="caution">
    <text evidence="1">The sequence shown here is derived from an EMBL/GenBank/DDBJ whole genome shotgun (WGS) entry which is preliminary data.</text>
</comment>
<dbReference type="EMBL" id="JAGFNK010000171">
    <property type="protein sequence ID" value="KAI9462032.1"/>
    <property type="molecule type" value="Genomic_DNA"/>
</dbReference>
<sequence>MSPSSRHSLFILALSLFALANAQFQFFNGMFGHPQQQQQQPSGGQQWAMHADSLSCSEYLCSDTLMCVTRPVDCPCPNVQDIKCIVPDAEQVGGGTRLCIRGGTDCQQVEKLAKKFS</sequence>
<proteinExistence type="predicted"/>
<name>A0ACC0U3W3_9AGAM</name>
<evidence type="ECO:0000313" key="2">
    <source>
        <dbReference type="Proteomes" id="UP001207468"/>
    </source>
</evidence>